<evidence type="ECO:0000256" key="1">
    <source>
        <dbReference type="SAM" id="MobiDB-lite"/>
    </source>
</evidence>
<protein>
    <submittedName>
        <fullName evidence="2">Uncharacterized protein</fullName>
    </submittedName>
</protein>
<accession>A0ABW2MI56</accession>
<dbReference type="RefSeq" id="WP_158688329.1">
    <property type="nucleotide sequence ID" value="NZ_JBHTCK010000005.1"/>
</dbReference>
<dbReference type="EMBL" id="JBHTCK010000005">
    <property type="protein sequence ID" value="MFC7352909.1"/>
    <property type="molecule type" value="Genomic_DNA"/>
</dbReference>
<keyword evidence="3" id="KW-1185">Reference proteome</keyword>
<proteinExistence type="predicted"/>
<gene>
    <name evidence="2" type="ORF">ACFQW9_19880</name>
</gene>
<name>A0ABW2MI56_9ACTN</name>
<organism evidence="2 3">
    <name type="scientific">Streptomyces caviscabies</name>
    <dbReference type="NCBI Taxonomy" id="90079"/>
    <lineage>
        <taxon>Bacteria</taxon>
        <taxon>Bacillati</taxon>
        <taxon>Actinomycetota</taxon>
        <taxon>Actinomycetes</taxon>
        <taxon>Kitasatosporales</taxon>
        <taxon>Streptomycetaceae</taxon>
        <taxon>Streptomyces</taxon>
    </lineage>
</organism>
<sequence length="157" mass="17066">MPTTGEVTMGFDEEWAELRGEAAARQDVRMRLNQLAPASDGGGGSDFGTDSAQKKAASGKLAGEIKTQTENAGKKSDEETAAAITGFAGWDTAVGLKTTEETWNKQVKNLLGRLATESHNLGIVRSMYLGRELEVYEEFQLLKRQPPFNDANGWQGR</sequence>
<feature type="region of interest" description="Disordered" evidence="1">
    <location>
        <begin position="31"/>
        <end position="78"/>
    </location>
</feature>
<reference evidence="3" key="1">
    <citation type="journal article" date="2019" name="Int. J. Syst. Evol. Microbiol.">
        <title>The Global Catalogue of Microorganisms (GCM) 10K type strain sequencing project: providing services to taxonomists for standard genome sequencing and annotation.</title>
        <authorList>
            <consortium name="The Broad Institute Genomics Platform"/>
            <consortium name="The Broad Institute Genome Sequencing Center for Infectious Disease"/>
            <person name="Wu L."/>
            <person name="Ma J."/>
        </authorList>
    </citation>
    <scope>NUCLEOTIDE SEQUENCE [LARGE SCALE GENOMIC DNA]</scope>
    <source>
        <strain evidence="3">ICMP 19430</strain>
    </source>
</reference>
<evidence type="ECO:0000313" key="3">
    <source>
        <dbReference type="Proteomes" id="UP001596509"/>
    </source>
</evidence>
<dbReference type="Proteomes" id="UP001596509">
    <property type="component" value="Unassembled WGS sequence"/>
</dbReference>
<evidence type="ECO:0000313" key="2">
    <source>
        <dbReference type="EMBL" id="MFC7352909.1"/>
    </source>
</evidence>
<comment type="caution">
    <text evidence="2">The sequence shown here is derived from an EMBL/GenBank/DDBJ whole genome shotgun (WGS) entry which is preliminary data.</text>
</comment>